<evidence type="ECO:0000256" key="6">
    <source>
        <dbReference type="SAM" id="Phobius"/>
    </source>
</evidence>
<keyword evidence="4 6" id="KW-1133">Transmembrane helix</keyword>
<reference evidence="8" key="1">
    <citation type="submission" date="2020-10" db="EMBL/GenBank/DDBJ databases">
        <authorList>
            <person name="Gilroy R."/>
        </authorList>
    </citation>
    <scope>NUCLEOTIDE SEQUENCE</scope>
    <source>
        <strain evidence="8">G3-3990</strain>
    </source>
</reference>
<gene>
    <name evidence="8" type="ORF">IAA73_02835</name>
</gene>
<name>A0A9D9HS30_9BACT</name>
<evidence type="ECO:0000256" key="1">
    <source>
        <dbReference type="ARBA" id="ARBA00004651"/>
    </source>
</evidence>
<evidence type="ECO:0000256" key="5">
    <source>
        <dbReference type="ARBA" id="ARBA00023136"/>
    </source>
</evidence>
<keyword evidence="3 6" id="KW-0812">Transmembrane</keyword>
<dbReference type="Pfam" id="PF12698">
    <property type="entry name" value="ABC2_membrane_3"/>
    <property type="match status" value="1"/>
</dbReference>
<evidence type="ECO:0000313" key="8">
    <source>
        <dbReference type="EMBL" id="MBO8459254.1"/>
    </source>
</evidence>
<dbReference type="InterPro" id="IPR013525">
    <property type="entry name" value="ABC2_TM"/>
</dbReference>
<feature type="transmembrane region" description="Helical" evidence="6">
    <location>
        <begin position="329"/>
        <end position="349"/>
    </location>
</feature>
<dbReference type="PANTHER" id="PTHR30294">
    <property type="entry name" value="MEMBRANE COMPONENT OF ABC TRANSPORTER YHHJ-RELATED"/>
    <property type="match status" value="1"/>
</dbReference>
<comment type="subcellular location">
    <subcellularLocation>
        <location evidence="1">Cell membrane</location>
        <topology evidence="1">Multi-pass membrane protein</topology>
    </subcellularLocation>
</comment>
<dbReference type="PANTHER" id="PTHR30294:SF29">
    <property type="entry name" value="MULTIDRUG ABC TRANSPORTER PERMEASE YBHS-RELATED"/>
    <property type="match status" value="1"/>
</dbReference>
<feature type="transmembrane region" description="Helical" evidence="6">
    <location>
        <begin position="294"/>
        <end position="317"/>
    </location>
</feature>
<dbReference type="Gene3D" id="3.40.190.10">
    <property type="entry name" value="Periplasmic binding protein-like II"/>
    <property type="match status" value="1"/>
</dbReference>
<evidence type="ECO:0000256" key="4">
    <source>
        <dbReference type="ARBA" id="ARBA00022989"/>
    </source>
</evidence>
<feature type="transmembrane region" description="Helical" evidence="6">
    <location>
        <begin position="383"/>
        <end position="402"/>
    </location>
</feature>
<accession>A0A9D9HS30</accession>
<feature type="transmembrane region" description="Helical" evidence="6">
    <location>
        <begin position="228"/>
        <end position="253"/>
    </location>
</feature>
<keyword evidence="2" id="KW-1003">Cell membrane</keyword>
<proteinExistence type="predicted"/>
<dbReference type="GO" id="GO:0140359">
    <property type="term" value="F:ABC-type transporter activity"/>
    <property type="evidence" value="ECO:0007669"/>
    <property type="project" value="InterPro"/>
</dbReference>
<feature type="transmembrane region" description="Helical" evidence="6">
    <location>
        <begin position="175"/>
        <end position="196"/>
    </location>
</feature>
<dbReference type="SUPFAM" id="SSF53850">
    <property type="entry name" value="Periplasmic binding protein-like II"/>
    <property type="match status" value="1"/>
</dbReference>
<comment type="caution">
    <text evidence="8">The sequence shown here is derived from an EMBL/GenBank/DDBJ whole genome shotgun (WGS) entry which is preliminary data.</text>
</comment>
<organism evidence="8 9">
    <name type="scientific">Candidatus Gallipaludibacter merdavium</name>
    <dbReference type="NCBI Taxonomy" id="2840839"/>
    <lineage>
        <taxon>Bacteria</taxon>
        <taxon>Pseudomonadati</taxon>
        <taxon>Bacteroidota</taxon>
        <taxon>Bacteroidia</taxon>
        <taxon>Bacteroidales</taxon>
        <taxon>Candidatus Gallipaludibacter</taxon>
    </lineage>
</organism>
<evidence type="ECO:0000256" key="2">
    <source>
        <dbReference type="ARBA" id="ARBA00022475"/>
    </source>
</evidence>
<evidence type="ECO:0000256" key="3">
    <source>
        <dbReference type="ARBA" id="ARBA00022692"/>
    </source>
</evidence>
<keyword evidence="5 6" id="KW-0472">Membrane</keyword>
<protein>
    <submittedName>
        <fullName evidence="8">ABC transporter permease</fullName>
    </submittedName>
</protein>
<feature type="transmembrane region" description="Helical" evidence="6">
    <location>
        <begin position="21"/>
        <end position="42"/>
    </location>
</feature>
<evidence type="ECO:0000259" key="7">
    <source>
        <dbReference type="Pfam" id="PF12698"/>
    </source>
</evidence>
<dbReference type="GO" id="GO:0005886">
    <property type="term" value="C:plasma membrane"/>
    <property type="evidence" value="ECO:0007669"/>
    <property type="project" value="UniProtKB-SubCell"/>
</dbReference>
<dbReference type="EMBL" id="JADIMG010000030">
    <property type="protein sequence ID" value="MBO8459254.1"/>
    <property type="molecule type" value="Genomic_DNA"/>
</dbReference>
<dbReference type="InterPro" id="IPR051449">
    <property type="entry name" value="ABC-2_transporter_component"/>
</dbReference>
<evidence type="ECO:0000313" key="9">
    <source>
        <dbReference type="Proteomes" id="UP000823641"/>
    </source>
</evidence>
<dbReference type="AlphaFoldDB" id="A0A9D9HS30"/>
<reference evidence="8" key="2">
    <citation type="journal article" date="2021" name="PeerJ">
        <title>Extensive microbial diversity within the chicken gut microbiome revealed by metagenomics and culture.</title>
        <authorList>
            <person name="Gilroy R."/>
            <person name="Ravi A."/>
            <person name="Getino M."/>
            <person name="Pursley I."/>
            <person name="Horton D.L."/>
            <person name="Alikhan N.F."/>
            <person name="Baker D."/>
            <person name="Gharbi K."/>
            <person name="Hall N."/>
            <person name="Watson M."/>
            <person name="Adriaenssens E.M."/>
            <person name="Foster-Nyarko E."/>
            <person name="Jarju S."/>
            <person name="Secka A."/>
            <person name="Antonio M."/>
            <person name="Oren A."/>
            <person name="Chaudhuri R.R."/>
            <person name="La Ragione R."/>
            <person name="Hildebrand F."/>
            <person name="Pallen M.J."/>
        </authorList>
    </citation>
    <scope>NUCLEOTIDE SEQUENCE</scope>
    <source>
        <strain evidence="8">G3-3990</strain>
    </source>
</reference>
<dbReference type="Proteomes" id="UP000823641">
    <property type="component" value="Unassembled WGS sequence"/>
</dbReference>
<sequence>MSKIGLIIEREYKTRVLKKSFLLLTFLSPILFAALIAVPLWLSELEADTTKEILVIDRSGLYADALPSDDVYHFTFVDTDLQQAKSSYGKLTGILLITGRLDQDGTATVYSENQIDMETKNHIERLLGDYVEQQKINAYNIPDLQKILEDTQTRITVSTIRWDEKGEEQKGSSELALIIGMVTAMIIYMFIVMYGGQVMSGVVQEKTSRIVEVIVSSVKPFQLMMGKIIGIALVGLTQVFLWVVLTLILSMAATTIMGIEPSAAVEIQGVPQESLEQGMGEIYSLLAGFNFVEMLVYFICYFLGGYLLYASLFAAVGSAVENETDTQQFSLPLTIPIIFAIYAAIYSAQNPDGPLAFWCSLIPFTSPVVMMVRLPFGVPFWQVALSIGILVLSFVLTTWMAGKIYRTGILMYGKKVTWAELWKWLKY</sequence>
<feature type="domain" description="ABC-2 type transporter transmembrane" evidence="7">
    <location>
        <begin position="19"/>
        <end position="401"/>
    </location>
</feature>